<dbReference type="Ensembl" id="ENSCSAVT00000007558.1">
    <property type="protein sequence ID" value="ENSCSAVP00000007461.1"/>
    <property type="gene ID" value="ENSCSAVG00000004458.1"/>
</dbReference>
<dbReference type="InParanoid" id="H2YQ53"/>
<evidence type="ECO:0000256" key="9">
    <source>
        <dbReference type="SAM" id="Phobius"/>
    </source>
</evidence>
<evidence type="ECO:0000256" key="6">
    <source>
        <dbReference type="ARBA" id="ARBA00023136"/>
    </source>
</evidence>
<dbReference type="eggNOG" id="KOG3509">
    <property type="taxonomic scope" value="Eukaryota"/>
</dbReference>
<dbReference type="STRING" id="51511.ENSCSAVP00000007461"/>
<keyword evidence="2" id="KW-0433">Leucine-rich repeat</keyword>
<organism evidence="11 12">
    <name type="scientific">Ciona savignyi</name>
    <name type="common">Pacific transparent sea squirt</name>
    <dbReference type="NCBI Taxonomy" id="51511"/>
    <lineage>
        <taxon>Eukaryota</taxon>
        <taxon>Metazoa</taxon>
        <taxon>Chordata</taxon>
        <taxon>Tunicata</taxon>
        <taxon>Ascidiacea</taxon>
        <taxon>Phlebobranchia</taxon>
        <taxon>Cionidae</taxon>
        <taxon>Ciona</taxon>
    </lineage>
</organism>
<dbReference type="PROSITE" id="PS50068">
    <property type="entry name" value="LDLRA_2"/>
    <property type="match status" value="1"/>
</dbReference>
<dbReference type="InterPro" id="IPR002172">
    <property type="entry name" value="LDrepeatLR_classA_rpt"/>
</dbReference>
<keyword evidence="4" id="KW-0677">Repeat</keyword>
<keyword evidence="5 9" id="KW-1133">Transmembrane helix</keyword>
<dbReference type="Pfam" id="PF00001">
    <property type="entry name" value="7tm_1"/>
    <property type="match status" value="1"/>
</dbReference>
<evidence type="ECO:0000256" key="5">
    <source>
        <dbReference type="ARBA" id="ARBA00022989"/>
    </source>
</evidence>
<keyword evidence="7" id="KW-1015">Disulfide bond</keyword>
<dbReference type="PROSITE" id="PS50262">
    <property type="entry name" value="G_PROTEIN_RECEP_F1_2"/>
    <property type="match status" value="1"/>
</dbReference>
<keyword evidence="6 9" id="KW-0472">Membrane</keyword>
<reference evidence="12" key="1">
    <citation type="submission" date="2003-08" db="EMBL/GenBank/DDBJ databases">
        <authorList>
            <person name="Birren B."/>
            <person name="Nusbaum C."/>
            <person name="Abebe A."/>
            <person name="Abouelleil A."/>
            <person name="Adekoya E."/>
            <person name="Ait-zahra M."/>
            <person name="Allen N."/>
            <person name="Allen T."/>
            <person name="An P."/>
            <person name="Anderson M."/>
            <person name="Anderson S."/>
            <person name="Arachchi H."/>
            <person name="Armbruster J."/>
            <person name="Bachantsang P."/>
            <person name="Baldwin J."/>
            <person name="Barry A."/>
            <person name="Bayul T."/>
            <person name="Blitshsteyn B."/>
            <person name="Bloom T."/>
            <person name="Blye J."/>
            <person name="Boguslavskiy L."/>
            <person name="Borowsky M."/>
            <person name="Boukhgalter B."/>
            <person name="Brunache A."/>
            <person name="Butler J."/>
            <person name="Calixte N."/>
            <person name="Calvo S."/>
            <person name="Camarata J."/>
            <person name="Campo K."/>
            <person name="Chang J."/>
            <person name="Cheshatsang Y."/>
            <person name="Citroen M."/>
            <person name="Collymore A."/>
            <person name="Considine T."/>
            <person name="Cook A."/>
            <person name="Cooke P."/>
            <person name="Corum B."/>
            <person name="Cuomo C."/>
            <person name="David R."/>
            <person name="Dawoe T."/>
            <person name="Degray S."/>
            <person name="Dodge S."/>
            <person name="Dooley K."/>
            <person name="Dorje P."/>
            <person name="Dorjee K."/>
            <person name="Dorris L."/>
            <person name="Duffey N."/>
            <person name="Dupes A."/>
            <person name="Elkins T."/>
            <person name="Engels R."/>
            <person name="Erickson J."/>
            <person name="Farina A."/>
            <person name="Faro S."/>
            <person name="Ferreira P."/>
            <person name="Fischer H."/>
            <person name="Fitzgerald M."/>
            <person name="Foley K."/>
            <person name="Gage D."/>
            <person name="Galagan J."/>
            <person name="Gearin G."/>
            <person name="Gnerre S."/>
            <person name="Gnirke A."/>
            <person name="Goyette A."/>
            <person name="Graham J."/>
            <person name="Grandbois E."/>
            <person name="Gyaltsen K."/>
            <person name="Hafez N."/>
            <person name="Hagopian D."/>
            <person name="Hagos B."/>
            <person name="Hall J."/>
            <person name="Hatcher B."/>
            <person name="Heller A."/>
            <person name="Higgins H."/>
            <person name="Honan T."/>
            <person name="Horn A."/>
            <person name="Houde N."/>
            <person name="Hughes L."/>
            <person name="Hulme W."/>
            <person name="Husby E."/>
            <person name="Iliev I."/>
            <person name="Jaffe D."/>
            <person name="Jones C."/>
            <person name="Kamal M."/>
            <person name="Kamat A."/>
            <person name="Kamvysselis M."/>
            <person name="Karlsson E."/>
            <person name="Kells C."/>
            <person name="Kieu A."/>
            <person name="Kisner P."/>
            <person name="Kodira C."/>
            <person name="Kulbokas E."/>
            <person name="Labutti K."/>
            <person name="Lama D."/>
            <person name="Landers T."/>
            <person name="Leger J."/>
            <person name="Levine S."/>
            <person name="Lewis D."/>
            <person name="Lewis T."/>
            <person name="Lindblad-toh K."/>
            <person name="Liu X."/>
            <person name="Lokyitsang T."/>
            <person name="Lokyitsang Y."/>
            <person name="Lucien O."/>
            <person name="Lui A."/>
            <person name="Ma L.J."/>
            <person name="Mabbitt R."/>
            <person name="Macdonald J."/>
            <person name="Maclean C."/>
            <person name="Major J."/>
            <person name="Manning J."/>
            <person name="Marabella R."/>
            <person name="Maru K."/>
            <person name="Matthews C."/>
            <person name="Mauceli E."/>
            <person name="Mccarthy M."/>
            <person name="Mcdonough S."/>
            <person name="Mcghee T."/>
            <person name="Meldrim J."/>
            <person name="Meneus L."/>
            <person name="Mesirov J."/>
            <person name="Mihalev A."/>
            <person name="Mihova T."/>
            <person name="Mikkelsen T."/>
            <person name="Mlenga V."/>
            <person name="Moru K."/>
            <person name="Mozes J."/>
            <person name="Mulrain L."/>
            <person name="Munson G."/>
            <person name="Naylor J."/>
            <person name="Newes C."/>
            <person name="Nguyen C."/>
            <person name="Nguyen N."/>
            <person name="Nguyen T."/>
            <person name="Nicol R."/>
            <person name="Nielsen C."/>
            <person name="Nizzari M."/>
            <person name="Norbu C."/>
            <person name="Norbu N."/>
            <person name="O'donnell P."/>
            <person name="Okoawo O."/>
            <person name="O'leary S."/>
            <person name="Omotosho B."/>
            <person name="O'neill K."/>
            <person name="Osman S."/>
            <person name="Parker S."/>
            <person name="Perrin D."/>
            <person name="Phunkhang P."/>
            <person name="Piqani B."/>
            <person name="Purcell S."/>
            <person name="Rachupka T."/>
            <person name="Ramasamy U."/>
            <person name="Rameau R."/>
            <person name="Ray V."/>
            <person name="Raymond C."/>
            <person name="Retta R."/>
            <person name="Richardson S."/>
            <person name="Rise C."/>
            <person name="Rodriguez J."/>
            <person name="Rogers J."/>
            <person name="Rogov P."/>
            <person name="Rutman M."/>
            <person name="Schupbach R."/>
            <person name="Seaman C."/>
            <person name="Settipalli S."/>
            <person name="Sharpe T."/>
            <person name="Sheridan J."/>
            <person name="Sherpa N."/>
            <person name="Shi J."/>
            <person name="Smirnov S."/>
            <person name="Smith C."/>
            <person name="Sougnez C."/>
            <person name="Spencer B."/>
            <person name="Stalker J."/>
            <person name="Stange-thomann N."/>
            <person name="Stavropoulos S."/>
            <person name="Stetson K."/>
            <person name="Stone C."/>
            <person name="Stone S."/>
            <person name="Stubbs M."/>
            <person name="Talamas J."/>
            <person name="Tchuinga P."/>
            <person name="Tenzing P."/>
            <person name="Tesfaye S."/>
            <person name="Theodore J."/>
            <person name="Thoulutsang Y."/>
            <person name="Topham K."/>
            <person name="Towey S."/>
            <person name="Tsamla T."/>
            <person name="Tsomo N."/>
            <person name="Vallee D."/>
            <person name="Vassiliev H."/>
            <person name="Venkataraman V."/>
            <person name="Vinson J."/>
            <person name="Vo A."/>
            <person name="Wade C."/>
            <person name="Wang S."/>
            <person name="Wangchuk T."/>
            <person name="Wangdi T."/>
            <person name="Whittaker C."/>
            <person name="Wilkinson J."/>
            <person name="Wu Y."/>
            <person name="Wyman D."/>
            <person name="Yadav S."/>
            <person name="Yang S."/>
            <person name="Yang X."/>
            <person name="Yeager S."/>
            <person name="Yee E."/>
            <person name="Young G."/>
            <person name="Zainoun J."/>
            <person name="Zembeck L."/>
            <person name="Zimmer A."/>
            <person name="Zody M."/>
            <person name="Lander E."/>
        </authorList>
    </citation>
    <scope>NUCLEOTIDE SEQUENCE [LARGE SCALE GENOMIC DNA]</scope>
</reference>
<dbReference type="OMA" id="CNNIMSA"/>
<dbReference type="GO" id="GO:0009755">
    <property type="term" value="P:hormone-mediated signaling pathway"/>
    <property type="evidence" value="ECO:0007669"/>
    <property type="project" value="TreeGrafter"/>
</dbReference>
<feature type="transmembrane region" description="Helical" evidence="9">
    <location>
        <begin position="247"/>
        <end position="274"/>
    </location>
</feature>
<evidence type="ECO:0000259" key="10">
    <source>
        <dbReference type="PROSITE" id="PS50262"/>
    </source>
</evidence>
<dbReference type="InterPro" id="IPR000276">
    <property type="entry name" value="GPCR_Rhodpsn"/>
</dbReference>
<comment type="caution">
    <text evidence="8">Lacks conserved residue(s) required for the propagation of feature annotation.</text>
</comment>
<dbReference type="GO" id="GO:0007189">
    <property type="term" value="P:adenylate cyclase-activating G protein-coupled receptor signaling pathway"/>
    <property type="evidence" value="ECO:0007669"/>
    <property type="project" value="TreeGrafter"/>
</dbReference>
<protein>
    <recommendedName>
        <fullName evidence="10">G-protein coupled receptors family 1 profile domain-containing protein</fullName>
    </recommendedName>
</protein>
<dbReference type="AlphaFoldDB" id="H2YQ53"/>
<reference evidence="11" key="3">
    <citation type="submission" date="2025-09" db="UniProtKB">
        <authorList>
            <consortium name="Ensembl"/>
        </authorList>
    </citation>
    <scope>IDENTIFICATION</scope>
</reference>
<proteinExistence type="predicted"/>
<dbReference type="PRINTS" id="PR00237">
    <property type="entry name" value="GPCRRHODOPSN"/>
</dbReference>
<evidence type="ECO:0000256" key="3">
    <source>
        <dbReference type="ARBA" id="ARBA00022692"/>
    </source>
</evidence>
<comment type="subcellular location">
    <subcellularLocation>
        <location evidence="1">Membrane</location>
    </subcellularLocation>
</comment>
<evidence type="ECO:0000256" key="2">
    <source>
        <dbReference type="ARBA" id="ARBA00022614"/>
    </source>
</evidence>
<dbReference type="PANTHER" id="PTHR24372">
    <property type="entry name" value="GLYCOPROTEIN HORMONE RECEPTOR"/>
    <property type="match status" value="1"/>
</dbReference>
<reference evidence="11" key="2">
    <citation type="submission" date="2025-08" db="UniProtKB">
        <authorList>
            <consortium name="Ensembl"/>
        </authorList>
    </citation>
    <scope>IDENTIFICATION</scope>
</reference>
<dbReference type="CDD" id="cd00112">
    <property type="entry name" value="LDLa"/>
    <property type="match status" value="1"/>
</dbReference>
<evidence type="ECO:0000256" key="1">
    <source>
        <dbReference type="ARBA" id="ARBA00004370"/>
    </source>
</evidence>
<feature type="transmembrane region" description="Helical" evidence="9">
    <location>
        <begin position="164"/>
        <end position="182"/>
    </location>
</feature>
<feature type="transmembrane region" description="Helical" evidence="9">
    <location>
        <begin position="442"/>
        <end position="466"/>
    </location>
</feature>
<feature type="transmembrane region" description="Helical" evidence="9">
    <location>
        <begin position="286"/>
        <end position="306"/>
    </location>
</feature>
<feature type="transmembrane region" description="Helical" evidence="9">
    <location>
        <begin position="472"/>
        <end position="493"/>
    </location>
</feature>
<evidence type="ECO:0000256" key="4">
    <source>
        <dbReference type="ARBA" id="ARBA00022737"/>
    </source>
</evidence>
<dbReference type="PANTHER" id="PTHR24372:SF77">
    <property type="entry name" value="G-PROTEIN COUPLED RECEPTORS FAMILY 1 PROFILE DOMAIN-CONTAINING PROTEIN"/>
    <property type="match status" value="1"/>
</dbReference>
<dbReference type="GO" id="GO:0008528">
    <property type="term" value="F:G protein-coupled peptide receptor activity"/>
    <property type="evidence" value="ECO:0007669"/>
    <property type="project" value="TreeGrafter"/>
</dbReference>
<dbReference type="InterPro" id="IPR017452">
    <property type="entry name" value="GPCR_Rhodpsn_7TM"/>
</dbReference>
<dbReference type="eggNOG" id="KOG2087">
    <property type="taxonomic scope" value="Eukaryota"/>
</dbReference>
<sequence>LVVSKKQVCNGVADCYDLSDECLCHNQTTCNNIMSASFESCSYGSMLCNGTATLCDGNQECSDYIDELNCTTRHYCIAGTSISIPMDKVCDGHLDCNDGSDESRALCVSRHYCVSGDPLSVAPEMIEDGFEDCSDGSDECPRNSNRTMVFSSQYEMINNPVLRVLFWIMGLIAFGGNLFVIVTTVIDMQKPGSIVPIKQSCNWFILNLSIFDFIFSVYLLIIAIKGAQFSGKYCFYDLQWRTSSLCSFLGTLMMISTQGSAFMMTVITTFRLLFVFMPFKSNTIDFKWSIGSTTVVWLIAIVLSIVPSLSRFSGYFSTSVWFPNYFYRELTLKKVDLFNMAQRINRSIPFVGNWQDAKNKVEDTFQSLSIRGEFGYYSENSVCMPDLFSKKGFNAWQFSCFIITFNFLLFLYVVASYVIIYRRSTQMKAKKAGSNFILQARITRLILTDFACWIPICILAYLSFAGVQLQPIVYVISAGVLLPINSALNPIIYSSAISDLASKVI</sequence>
<accession>H2YQ53</accession>
<dbReference type="Gene3D" id="4.10.400.10">
    <property type="entry name" value="Low-density Lipoprotein Receptor"/>
    <property type="match status" value="1"/>
</dbReference>
<dbReference type="GeneTree" id="ENSGT00940000163045"/>
<dbReference type="Pfam" id="PF00057">
    <property type="entry name" value="Ldl_recept_a"/>
    <property type="match status" value="1"/>
</dbReference>
<dbReference type="InterPro" id="IPR036055">
    <property type="entry name" value="LDL_receptor-like_sf"/>
</dbReference>
<name>H2YQ53_CIOSA</name>
<dbReference type="Gene3D" id="1.20.1070.10">
    <property type="entry name" value="Rhodopsin 7-helix transmembrane proteins"/>
    <property type="match status" value="2"/>
</dbReference>
<feature type="domain" description="G-protein coupled receptors family 1 profile" evidence="10">
    <location>
        <begin position="176"/>
        <end position="493"/>
    </location>
</feature>
<evidence type="ECO:0000256" key="8">
    <source>
        <dbReference type="PROSITE-ProRule" id="PRU00124"/>
    </source>
</evidence>
<dbReference type="Proteomes" id="UP000007875">
    <property type="component" value="Unassembled WGS sequence"/>
</dbReference>
<dbReference type="GO" id="GO:0005886">
    <property type="term" value="C:plasma membrane"/>
    <property type="evidence" value="ECO:0007669"/>
    <property type="project" value="TreeGrafter"/>
</dbReference>
<feature type="transmembrane region" description="Helical" evidence="9">
    <location>
        <begin position="395"/>
        <end position="421"/>
    </location>
</feature>
<dbReference type="HOGENOM" id="CLU_002245_0_0_1"/>
<keyword evidence="3 9" id="KW-0812">Transmembrane</keyword>
<evidence type="ECO:0000313" key="12">
    <source>
        <dbReference type="Proteomes" id="UP000007875"/>
    </source>
</evidence>
<evidence type="ECO:0000256" key="7">
    <source>
        <dbReference type="ARBA" id="ARBA00023157"/>
    </source>
</evidence>
<feature type="transmembrane region" description="Helical" evidence="9">
    <location>
        <begin position="203"/>
        <end position="227"/>
    </location>
</feature>
<keyword evidence="12" id="KW-1185">Reference proteome</keyword>
<dbReference type="SMART" id="SM00192">
    <property type="entry name" value="LDLa"/>
    <property type="match status" value="2"/>
</dbReference>
<dbReference type="SUPFAM" id="SSF81321">
    <property type="entry name" value="Family A G protein-coupled receptor-like"/>
    <property type="match status" value="1"/>
</dbReference>
<dbReference type="SUPFAM" id="SSF57424">
    <property type="entry name" value="LDL receptor-like module"/>
    <property type="match status" value="1"/>
</dbReference>
<evidence type="ECO:0000313" key="11">
    <source>
        <dbReference type="Ensembl" id="ENSCSAVP00000007461.1"/>
    </source>
</evidence>